<name>A0A1R4HBW5_9GAMM</name>
<organism evidence="1 2">
    <name type="scientific">Crenothrix polyspora</name>
    <dbReference type="NCBI Taxonomy" id="360316"/>
    <lineage>
        <taxon>Bacteria</taxon>
        <taxon>Pseudomonadati</taxon>
        <taxon>Pseudomonadota</taxon>
        <taxon>Gammaproteobacteria</taxon>
        <taxon>Methylococcales</taxon>
        <taxon>Crenotrichaceae</taxon>
        <taxon>Crenothrix</taxon>
    </lineage>
</organism>
<dbReference type="Proteomes" id="UP000195442">
    <property type="component" value="Unassembled WGS sequence"/>
</dbReference>
<dbReference type="RefSeq" id="WP_087147422.1">
    <property type="nucleotide sequence ID" value="NZ_FUKJ01000267.1"/>
</dbReference>
<dbReference type="OrthoDB" id="5772997at2"/>
<accession>A0A1R4HBW5</accession>
<sequence>MDNSTRWQSVKAIEMSMAQWDDDTIVYNPLSGETHQLNLMAVDALSFLQQPATLQSLTDHICLLYQTPNTPEINQQMLQLLEQFDNIGLITVCRT</sequence>
<evidence type="ECO:0000313" key="1">
    <source>
        <dbReference type="EMBL" id="SJM93531.1"/>
    </source>
</evidence>
<keyword evidence="2" id="KW-1185">Reference proteome</keyword>
<dbReference type="InterPro" id="IPR027599">
    <property type="entry name" value="PqqD-rel_X"/>
</dbReference>
<proteinExistence type="predicted"/>
<gene>
    <name evidence="1" type="ORF">CRENPOLYSF2_3390002</name>
</gene>
<reference evidence="2" key="1">
    <citation type="submission" date="2017-02" db="EMBL/GenBank/DDBJ databases">
        <authorList>
            <person name="Daims H."/>
        </authorList>
    </citation>
    <scope>NUCLEOTIDE SEQUENCE [LARGE SCALE GENOMIC DNA]</scope>
</reference>
<evidence type="ECO:0000313" key="2">
    <source>
        <dbReference type="Proteomes" id="UP000195442"/>
    </source>
</evidence>
<dbReference type="EMBL" id="FUKJ01000267">
    <property type="protein sequence ID" value="SJM93531.1"/>
    <property type="molecule type" value="Genomic_DNA"/>
</dbReference>
<protein>
    <submittedName>
        <fullName evidence="1">Uncharacterized protein</fullName>
    </submittedName>
</protein>
<dbReference type="NCBIfam" id="TIGR04353">
    <property type="entry name" value="PqqD_rel_X"/>
    <property type="match status" value="1"/>
</dbReference>
<dbReference type="AlphaFoldDB" id="A0A1R4HBW5"/>